<comment type="caution">
    <text evidence="10">The sequence shown here is derived from an EMBL/GenBank/DDBJ whole genome shotgun (WGS) entry which is preliminary data.</text>
</comment>
<dbReference type="SUPFAM" id="SSF54862">
    <property type="entry name" value="4Fe-4S ferredoxins"/>
    <property type="match status" value="1"/>
</dbReference>
<dbReference type="InterPro" id="IPR017896">
    <property type="entry name" value="4Fe4S_Fe-S-bd"/>
</dbReference>
<keyword evidence="6 8" id="KW-0411">Iron-sulfur</keyword>
<keyword evidence="11" id="KW-1185">Reference proteome</keyword>
<gene>
    <name evidence="10" type="ORF">ACFOYY_34910</name>
</gene>
<keyword evidence="4 8" id="KW-0249">Electron transport</keyword>
<evidence type="ECO:0000256" key="4">
    <source>
        <dbReference type="ARBA" id="ARBA00022982"/>
    </source>
</evidence>
<dbReference type="Gene3D" id="3.30.70.20">
    <property type="match status" value="1"/>
</dbReference>
<dbReference type="PRINTS" id="PR00352">
    <property type="entry name" value="3FE4SFRDOXIN"/>
</dbReference>
<accession>A0ABV8F9S5</accession>
<dbReference type="Proteomes" id="UP001595698">
    <property type="component" value="Unassembled WGS sequence"/>
</dbReference>
<evidence type="ECO:0000256" key="7">
    <source>
        <dbReference type="ARBA" id="ARBA00023291"/>
    </source>
</evidence>
<reference evidence="11" key="1">
    <citation type="journal article" date="2019" name="Int. J. Syst. Evol. Microbiol.">
        <title>The Global Catalogue of Microorganisms (GCM) 10K type strain sequencing project: providing services to taxonomists for standard genome sequencing and annotation.</title>
        <authorList>
            <consortium name="The Broad Institute Genomics Platform"/>
            <consortium name="The Broad Institute Genome Sequencing Center for Infectious Disease"/>
            <person name="Wu L."/>
            <person name="Ma J."/>
        </authorList>
    </citation>
    <scope>NUCLEOTIDE SEQUENCE [LARGE SCALE GENOMIC DNA]</scope>
    <source>
        <strain evidence="11">TBRC 7912</strain>
    </source>
</reference>
<evidence type="ECO:0000256" key="6">
    <source>
        <dbReference type="ARBA" id="ARBA00023014"/>
    </source>
</evidence>
<evidence type="ECO:0000256" key="1">
    <source>
        <dbReference type="ARBA" id="ARBA00001927"/>
    </source>
</evidence>
<dbReference type="Pfam" id="PF13459">
    <property type="entry name" value="Fer4_15"/>
    <property type="match status" value="1"/>
</dbReference>
<dbReference type="PANTHER" id="PTHR36923:SF3">
    <property type="entry name" value="FERREDOXIN"/>
    <property type="match status" value="1"/>
</dbReference>
<dbReference type="PANTHER" id="PTHR36923">
    <property type="entry name" value="FERREDOXIN"/>
    <property type="match status" value="1"/>
</dbReference>
<evidence type="ECO:0000313" key="10">
    <source>
        <dbReference type="EMBL" id="MFC3985366.1"/>
    </source>
</evidence>
<evidence type="ECO:0000256" key="5">
    <source>
        <dbReference type="ARBA" id="ARBA00023004"/>
    </source>
</evidence>
<comment type="cofactor">
    <cofactor evidence="1">
        <name>[3Fe-4S] cluster</name>
        <dbReference type="ChEBI" id="CHEBI:21137"/>
    </cofactor>
</comment>
<dbReference type="InterPro" id="IPR001080">
    <property type="entry name" value="3Fe4S_ferredoxin"/>
</dbReference>
<organism evidence="10 11">
    <name type="scientific">Streptosporangium jomthongense</name>
    <dbReference type="NCBI Taxonomy" id="1193683"/>
    <lineage>
        <taxon>Bacteria</taxon>
        <taxon>Bacillati</taxon>
        <taxon>Actinomycetota</taxon>
        <taxon>Actinomycetes</taxon>
        <taxon>Streptosporangiales</taxon>
        <taxon>Streptosporangiaceae</taxon>
        <taxon>Streptosporangium</taxon>
    </lineage>
</organism>
<evidence type="ECO:0000259" key="9">
    <source>
        <dbReference type="PROSITE" id="PS51379"/>
    </source>
</evidence>
<comment type="function">
    <text evidence="8">Ferredoxins are iron-sulfur proteins that transfer electrons in a wide variety of metabolic reactions.</text>
</comment>
<dbReference type="InterPro" id="IPR051269">
    <property type="entry name" value="Fe-S_cluster_ET"/>
</dbReference>
<keyword evidence="7" id="KW-0003">3Fe-4S</keyword>
<evidence type="ECO:0000313" key="11">
    <source>
        <dbReference type="Proteomes" id="UP001595698"/>
    </source>
</evidence>
<evidence type="ECO:0000256" key="8">
    <source>
        <dbReference type="RuleBase" id="RU368020"/>
    </source>
</evidence>
<dbReference type="EMBL" id="JBHSBC010000045">
    <property type="protein sequence ID" value="MFC3985366.1"/>
    <property type="molecule type" value="Genomic_DNA"/>
</dbReference>
<dbReference type="PROSITE" id="PS51379">
    <property type="entry name" value="4FE4S_FER_2"/>
    <property type="match status" value="1"/>
</dbReference>
<keyword evidence="2 8" id="KW-0813">Transport</keyword>
<dbReference type="RefSeq" id="WP_352011557.1">
    <property type="nucleotide sequence ID" value="NZ_JBHSBC010000045.1"/>
</dbReference>
<evidence type="ECO:0000256" key="3">
    <source>
        <dbReference type="ARBA" id="ARBA00022723"/>
    </source>
</evidence>
<protein>
    <recommendedName>
        <fullName evidence="8">Ferredoxin</fullName>
    </recommendedName>
</protein>
<name>A0ABV8F9S5_9ACTN</name>
<keyword evidence="3 8" id="KW-0479">Metal-binding</keyword>
<feature type="domain" description="4Fe-4S ferredoxin-type" evidence="9">
    <location>
        <begin position="3"/>
        <end position="31"/>
    </location>
</feature>
<sequence length="70" mass="7338">MNARIVVDRERCVGAGQCVLAAPEVFDSGDDGLVRVVGDTETETGTAVADGIRHAVRLCPARALSLREDG</sequence>
<proteinExistence type="predicted"/>
<evidence type="ECO:0000256" key="2">
    <source>
        <dbReference type="ARBA" id="ARBA00022448"/>
    </source>
</evidence>
<keyword evidence="5 8" id="KW-0408">Iron</keyword>